<keyword evidence="2" id="KW-0472">Membrane</keyword>
<keyword evidence="2" id="KW-1133">Transmembrane helix</keyword>
<feature type="transmembrane region" description="Helical" evidence="2">
    <location>
        <begin position="48"/>
        <end position="69"/>
    </location>
</feature>
<evidence type="ECO:0000313" key="3">
    <source>
        <dbReference type="EMBL" id="QSF44224.1"/>
    </source>
</evidence>
<feature type="compositionally biased region" description="Basic and acidic residues" evidence="1">
    <location>
        <begin position="1"/>
        <end position="13"/>
    </location>
</feature>
<dbReference type="Proteomes" id="UP000663452">
    <property type="component" value="Chromosome"/>
</dbReference>
<accession>A0ABX7LB19</accession>
<protein>
    <recommendedName>
        <fullName evidence="5">PepSY domain-containing protein</fullName>
    </recommendedName>
</protein>
<dbReference type="RefSeq" id="WP_206101815.1">
    <property type="nucleotide sequence ID" value="NZ_CP070969.1"/>
</dbReference>
<evidence type="ECO:0000313" key="4">
    <source>
        <dbReference type="Proteomes" id="UP000663452"/>
    </source>
</evidence>
<keyword evidence="4" id="KW-1185">Reference proteome</keyword>
<proteinExistence type="predicted"/>
<keyword evidence="2" id="KW-0812">Transmembrane</keyword>
<reference evidence="3 4" key="1">
    <citation type="submission" date="2021-02" db="EMBL/GenBank/DDBJ databases">
        <title>Paenibacillus tianjinensis sp. nov.</title>
        <authorList>
            <person name="Liu H."/>
        </authorList>
    </citation>
    <scope>NUCLEOTIDE SEQUENCE [LARGE SCALE GENOMIC DNA]</scope>
    <source>
        <strain evidence="3 4">TB2019</strain>
    </source>
</reference>
<feature type="region of interest" description="Disordered" evidence="1">
    <location>
        <begin position="1"/>
        <end position="25"/>
    </location>
</feature>
<evidence type="ECO:0008006" key="5">
    <source>
        <dbReference type="Google" id="ProtNLM"/>
    </source>
</evidence>
<gene>
    <name evidence="3" type="ORF">JRJ22_23880</name>
</gene>
<organism evidence="3 4">
    <name type="scientific">Paenibacillus tianjinensis</name>
    <dbReference type="NCBI Taxonomy" id="2810347"/>
    <lineage>
        <taxon>Bacteria</taxon>
        <taxon>Bacillati</taxon>
        <taxon>Bacillota</taxon>
        <taxon>Bacilli</taxon>
        <taxon>Bacillales</taxon>
        <taxon>Paenibacillaceae</taxon>
        <taxon>Paenibacillus</taxon>
    </lineage>
</organism>
<name>A0ABX7LB19_9BACL</name>
<evidence type="ECO:0000256" key="1">
    <source>
        <dbReference type="SAM" id="MobiDB-lite"/>
    </source>
</evidence>
<evidence type="ECO:0000256" key="2">
    <source>
        <dbReference type="SAM" id="Phobius"/>
    </source>
</evidence>
<dbReference type="EMBL" id="CP070969">
    <property type="protein sequence ID" value="QSF44224.1"/>
    <property type="molecule type" value="Genomic_DNA"/>
</dbReference>
<sequence>MEEHEPQWYEQARKGPFQEPKFTDSSAEKVIRRVQQGRPGQARAGYRFRGLLAAAAVVLVLAGAGALYLNSIPAKEGNSAGITLPVESDPVLTDEALKKIAEQLMREQLGKTLPFEKLLRQENTGQANLVYRENEQSESFAFFQISMETGEVTLFSMSASYGPEEIGSKLIDEARQKLRELGYTRDFQATGLTRYAVYGRTADKTVEIQNVVHAEDADINFTNGVYIRANFAVDQNEVSQELKQAGVQAIRLLRSGGEEALTKILRSTIEGAGDEITLIYGPAAGSPRSVTLDYATHAVLDVSDYSLNVIPSVDPKRQAEFDQQLLEMDNAELQSAAAAIADKLYGIRLEDYMLDKNGPRPGVITFESSWGAPAIEASYNLDGVMYSFRVKRESNTLLY</sequence>